<dbReference type="Pfam" id="PF00445">
    <property type="entry name" value="Ribonuclease_T2"/>
    <property type="match status" value="1"/>
</dbReference>
<evidence type="ECO:0000256" key="14">
    <source>
        <dbReference type="ARBA" id="ARBA00051280"/>
    </source>
</evidence>
<dbReference type="PANTHER" id="PTHR11240:SF22">
    <property type="entry name" value="RIBONUCLEASE T2"/>
    <property type="match status" value="1"/>
</dbReference>
<dbReference type="InterPro" id="IPR033130">
    <property type="entry name" value="RNase_T2_His_AS_2"/>
</dbReference>
<evidence type="ECO:0000256" key="4">
    <source>
        <dbReference type="ARBA" id="ARBA00007469"/>
    </source>
</evidence>
<keyword evidence="6" id="KW-0540">Nuclease</keyword>
<dbReference type="InterPro" id="IPR036430">
    <property type="entry name" value="RNase_T2-like_sf"/>
</dbReference>
<dbReference type="InterPro" id="IPR001568">
    <property type="entry name" value="RNase_T2-like"/>
</dbReference>
<dbReference type="GO" id="GO:0033897">
    <property type="term" value="F:ribonuclease T2 activity"/>
    <property type="evidence" value="ECO:0007669"/>
    <property type="project" value="InterPro"/>
</dbReference>
<sequence>MTTFARALTRCEYIYSDLCCVATCCESKQEVVVSGARHKANDNPAKTGFKMRAIALVTLLFLAYGLVTPFYLQPWSKITLTLHWPQTFCETAHCKQHFKYWTLHGLWPNTGMNCNNTWKFNMSEIQDLKPDMDKYWPNLLHPTSVQFWSYEWHKHGTCATSVESLNSQHKYFSKALELYKQFDLTNTLKNAGIEPSEQNYQFDDIERCIWQHFGAQPKIQCVASTKGEHVQVLGQVEICLNRDFMPIACEKSKEDLWSRVNDVLLNRFSAPSPFHVCDFGTPVHYPVVTENKTRH</sequence>
<dbReference type="Gene3D" id="3.90.730.10">
    <property type="entry name" value="Ribonuclease T2-like"/>
    <property type="match status" value="1"/>
</dbReference>
<evidence type="ECO:0000256" key="10">
    <source>
        <dbReference type="ARBA" id="ARBA00023157"/>
    </source>
</evidence>
<keyword evidence="10" id="KW-1015">Disulfide bond</keyword>
<feature type="transmembrane region" description="Helical" evidence="18">
    <location>
        <begin position="53"/>
        <end position="72"/>
    </location>
</feature>
<dbReference type="EMBL" id="JADWDJ010000018">
    <property type="protein sequence ID" value="KAG5266845.1"/>
    <property type="molecule type" value="Genomic_DNA"/>
</dbReference>
<evidence type="ECO:0000256" key="16">
    <source>
        <dbReference type="PIRSR" id="PIRSR633697-1"/>
    </source>
</evidence>
<evidence type="ECO:0000256" key="8">
    <source>
        <dbReference type="ARBA" id="ARBA00022801"/>
    </source>
</evidence>
<evidence type="ECO:0000256" key="13">
    <source>
        <dbReference type="ARBA" id="ARBA00023239"/>
    </source>
</evidence>
<keyword evidence="18" id="KW-1133">Transmembrane helix</keyword>
<dbReference type="InterPro" id="IPR033697">
    <property type="entry name" value="Ribonuclease_T2_eukaryotic"/>
</dbReference>
<keyword evidence="7" id="KW-0255">Endonuclease</keyword>
<keyword evidence="20" id="KW-1185">Reference proteome</keyword>
<feature type="active site" evidence="16">
    <location>
        <position position="151"/>
    </location>
</feature>
<accession>A0AAV6FWD1</accession>
<evidence type="ECO:0000256" key="17">
    <source>
        <dbReference type="RuleBase" id="RU004328"/>
    </source>
</evidence>
<dbReference type="GO" id="GO:0005576">
    <property type="term" value="C:extracellular region"/>
    <property type="evidence" value="ECO:0007669"/>
    <property type="project" value="UniProtKB-SubCell"/>
</dbReference>
<keyword evidence="13" id="KW-0456">Lyase</keyword>
<keyword evidence="8" id="KW-0378">Hydrolase</keyword>
<protein>
    <submittedName>
        <fullName evidence="19">Uncharacterized protein</fullName>
    </submittedName>
</protein>
<dbReference type="GO" id="GO:0043202">
    <property type="term" value="C:lysosomal lumen"/>
    <property type="evidence" value="ECO:0007669"/>
    <property type="project" value="UniProtKB-SubCell"/>
</dbReference>
<dbReference type="CDD" id="cd01061">
    <property type="entry name" value="RNase_T2_euk"/>
    <property type="match status" value="1"/>
</dbReference>
<keyword evidence="12" id="KW-0458">Lysosome</keyword>
<reference evidence="19" key="1">
    <citation type="submission" date="2020-10" db="EMBL/GenBank/DDBJ databases">
        <title>Chromosome-scale genome assembly of the Allis shad, Alosa alosa.</title>
        <authorList>
            <person name="Margot Z."/>
            <person name="Christophe K."/>
            <person name="Cabau C."/>
            <person name="Louis A."/>
            <person name="Berthelot C."/>
            <person name="Parey E."/>
            <person name="Roest Crollius H."/>
            <person name="Montfort J."/>
            <person name="Robinson-Rechavi M."/>
            <person name="Bucao C."/>
            <person name="Bouchez O."/>
            <person name="Gislard M."/>
            <person name="Lluch J."/>
            <person name="Milhes M."/>
            <person name="Lampietro C."/>
            <person name="Lopez Roques C."/>
            <person name="Donnadieu C."/>
            <person name="Braasch I."/>
            <person name="Desvignes T."/>
            <person name="Postlethwait J."/>
            <person name="Bobe J."/>
            <person name="Guiguen Y."/>
        </authorList>
    </citation>
    <scope>NUCLEOTIDE SEQUENCE</scope>
    <source>
        <strain evidence="19">M-15738</strain>
        <tissue evidence="19">Blood</tissue>
    </source>
</reference>
<dbReference type="PROSITE" id="PS00530">
    <property type="entry name" value="RNASE_T2_1"/>
    <property type="match status" value="1"/>
</dbReference>
<dbReference type="SUPFAM" id="SSF55895">
    <property type="entry name" value="Ribonuclease Rh-like"/>
    <property type="match status" value="1"/>
</dbReference>
<dbReference type="InterPro" id="IPR018188">
    <property type="entry name" value="RNase_T2_His_AS_1"/>
</dbReference>
<organism evidence="19 20">
    <name type="scientific">Alosa alosa</name>
    <name type="common">allis shad</name>
    <dbReference type="NCBI Taxonomy" id="278164"/>
    <lineage>
        <taxon>Eukaryota</taxon>
        <taxon>Metazoa</taxon>
        <taxon>Chordata</taxon>
        <taxon>Craniata</taxon>
        <taxon>Vertebrata</taxon>
        <taxon>Euteleostomi</taxon>
        <taxon>Actinopterygii</taxon>
        <taxon>Neopterygii</taxon>
        <taxon>Teleostei</taxon>
        <taxon>Clupei</taxon>
        <taxon>Clupeiformes</taxon>
        <taxon>Clupeoidei</taxon>
        <taxon>Clupeidae</taxon>
        <taxon>Alosa</taxon>
    </lineage>
</organism>
<evidence type="ECO:0000256" key="3">
    <source>
        <dbReference type="ARBA" id="ARBA00004613"/>
    </source>
</evidence>
<evidence type="ECO:0000256" key="2">
    <source>
        <dbReference type="ARBA" id="ARBA00004319"/>
    </source>
</evidence>
<evidence type="ECO:0000256" key="5">
    <source>
        <dbReference type="ARBA" id="ARBA00022525"/>
    </source>
</evidence>
<dbReference type="GO" id="GO:0006401">
    <property type="term" value="P:RNA catabolic process"/>
    <property type="evidence" value="ECO:0007669"/>
    <property type="project" value="UniProtKB-ARBA"/>
</dbReference>
<dbReference type="AlphaFoldDB" id="A0AAV6FWD1"/>
<evidence type="ECO:0000256" key="7">
    <source>
        <dbReference type="ARBA" id="ARBA00022759"/>
    </source>
</evidence>
<feature type="active site" evidence="16">
    <location>
        <position position="155"/>
    </location>
</feature>
<dbReference type="GO" id="GO:0005788">
    <property type="term" value="C:endoplasmic reticulum lumen"/>
    <property type="evidence" value="ECO:0007669"/>
    <property type="project" value="UniProtKB-SubCell"/>
</dbReference>
<keyword evidence="11" id="KW-0325">Glycoprotein</keyword>
<comment type="catalytic activity">
    <reaction evidence="14">
        <text>a guanylyl-uridine-RNA = a 3'-end 2',3'-cyclophospho-GMP-RNA + a 5'-end dephospho-uridine-RNA</text>
        <dbReference type="Rhea" id="RHEA:81323"/>
        <dbReference type="Rhea" id="RHEA-COMP:17356"/>
        <dbReference type="Rhea" id="RHEA-COMP:19658"/>
        <dbReference type="Rhea" id="RHEA-COMP:19659"/>
        <dbReference type="ChEBI" id="CHEBI:173224"/>
        <dbReference type="ChEBI" id="CHEBI:231849"/>
        <dbReference type="ChEBI" id="CHEBI:231850"/>
    </reaction>
</comment>
<comment type="catalytic activity">
    <reaction evidence="15">
        <text>an adenylyl-uridine-RNA = a 3'-end 2',3'-cyclophospho-AMP-RNA + a 5'-end dephospho-uridine-RNA</text>
        <dbReference type="Rhea" id="RHEA:81383"/>
        <dbReference type="Rhea" id="RHEA-COMP:17356"/>
        <dbReference type="Rhea" id="RHEA-COMP:19675"/>
        <dbReference type="Rhea" id="RHEA-COMP:19676"/>
        <dbReference type="ChEBI" id="CHEBI:173224"/>
        <dbReference type="ChEBI" id="CHEBI:231879"/>
        <dbReference type="ChEBI" id="CHEBI:231881"/>
    </reaction>
    <physiologicalReaction direction="left-to-right" evidence="15">
        <dbReference type="Rhea" id="RHEA:81384"/>
    </physiologicalReaction>
</comment>
<evidence type="ECO:0000256" key="15">
    <source>
        <dbReference type="ARBA" id="ARBA00052670"/>
    </source>
</evidence>
<dbReference type="PROSITE" id="PS00531">
    <property type="entry name" value="RNASE_T2_2"/>
    <property type="match status" value="1"/>
</dbReference>
<evidence type="ECO:0000256" key="11">
    <source>
        <dbReference type="ARBA" id="ARBA00023180"/>
    </source>
</evidence>
<dbReference type="Proteomes" id="UP000823561">
    <property type="component" value="Chromosome 18"/>
</dbReference>
<gene>
    <name evidence="19" type="ORF">AALO_G00236870</name>
</gene>
<name>A0AAV6FWD1_9TELE</name>
<dbReference type="FunFam" id="3.90.730.10:FF:000001">
    <property type="entry name" value="Ribonuclease T2"/>
    <property type="match status" value="1"/>
</dbReference>
<keyword evidence="9" id="KW-0256">Endoplasmic reticulum</keyword>
<keyword evidence="5" id="KW-0964">Secreted</keyword>
<dbReference type="GO" id="GO:0016787">
    <property type="term" value="F:hydrolase activity"/>
    <property type="evidence" value="ECO:0007669"/>
    <property type="project" value="UniProtKB-KW"/>
</dbReference>
<comment type="similarity">
    <text evidence="4 17">Belongs to the RNase T2 family.</text>
</comment>
<evidence type="ECO:0000256" key="12">
    <source>
        <dbReference type="ARBA" id="ARBA00023228"/>
    </source>
</evidence>
<evidence type="ECO:0000313" key="19">
    <source>
        <dbReference type="EMBL" id="KAG5266845.1"/>
    </source>
</evidence>
<evidence type="ECO:0000256" key="18">
    <source>
        <dbReference type="SAM" id="Phobius"/>
    </source>
</evidence>
<keyword evidence="18" id="KW-0472">Membrane</keyword>
<evidence type="ECO:0000256" key="6">
    <source>
        <dbReference type="ARBA" id="ARBA00022722"/>
    </source>
</evidence>
<dbReference type="GO" id="GO:0003723">
    <property type="term" value="F:RNA binding"/>
    <property type="evidence" value="ECO:0007669"/>
    <property type="project" value="InterPro"/>
</dbReference>
<keyword evidence="18" id="KW-0812">Transmembrane</keyword>
<evidence type="ECO:0000256" key="1">
    <source>
        <dbReference type="ARBA" id="ARBA00004227"/>
    </source>
</evidence>
<comment type="subcellular location">
    <subcellularLocation>
        <location evidence="2">Endoplasmic reticulum lumen</location>
    </subcellularLocation>
    <subcellularLocation>
        <location evidence="1">Lysosome lumen</location>
    </subcellularLocation>
    <subcellularLocation>
        <location evidence="3">Secreted</location>
    </subcellularLocation>
</comment>
<comment type="caution">
    <text evidence="19">The sequence shown here is derived from an EMBL/GenBank/DDBJ whole genome shotgun (WGS) entry which is preliminary data.</text>
</comment>
<proteinExistence type="inferred from homology"/>
<evidence type="ECO:0000256" key="9">
    <source>
        <dbReference type="ARBA" id="ARBA00022824"/>
    </source>
</evidence>
<feature type="active site" evidence="16">
    <location>
        <position position="104"/>
    </location>
</feature>
<dbReference type="PANTHER" id="PTHR11240">
    <property type="entry name" value="RIBONUCLEASE T2"/>
    <property type="match status" value="1"/>
</dbReference>
<evidence type="ECO:0000313" key="20">
    <source>
        <dbReference type="Proteomes" id="UP000823561"/>
    </source>
</evidence>